<name>A0A6A4T0M5_SCOMX</name>
<dbReference type="AlphaFoldDB" id="A0A6A4T0M5"/>
<proteinExistence type="predicted"/>
<protein>
    <submittedName>
        <fullName evidence="1">Uncharacterized protein</fullName>
    </submittedName>
</protein>
<sequence length="76" mass="8758">MRSRCCREDVAAHPLIPTYHSSISLLRNSLLFLMTHVAVHSYTAPCTSPSVVRDMFDKRLNERRTHSVHCNGRKLH</sequence>
<evidence type="ECO:0000313" key="2">
    <source>
        <dbReference type="Proteomes" id="UP000438429"/>
    </source>
</evidence>
<comment type="caution">
    <text evidence="1">The sequence shown here is derived from an EMBL/GenBank/DDBJ whole genome shotgun (WGS) entry which is preliminary data.</text>
</comment>
<dbReference type="Proteomes" id="UP000438429">
    <property type="component" value="Unassembled WGS sequence"/>
</dbReference>
<dbReference type="EMBL" id="VEVO01000007">
    <property type="protein sequence ID" value="KAF0039577.1"/>
    <property type="molecule type" value="Genomic_DNA"/>
</dbReference>
<reference evidence="1 2" key="1">
    <citation type="submission" date="2019-06" db="EMBL/GenBank/DDBJ databases">
        <title>Draft genomes of female and male turbot (Scophthalmus maximus).</title>
        <authorList>
            <person name="Xu H."/>
            <person name="Xu X.-W."/>
            <person name="Shao C."/>
            <person name="Chen S."/>
        </authorList>
    </citation>
    <scope>NUCLEOTIDE SEQUENCE [LARGE SCALE GENOMIC DNA]</scope>
    <source>
        <strain evidence="1">Ysfricsl-2016a</strain>
        <tissue evidence="1">Blood</tissue>
    </source>
</reference>
<gene>
    <name evidence="1" type="ORF">F2P81_007812</name>
</gene>
<accession>A0A6A4T0M5</accession>
<organism evidence="1 2">
    <name type="scientific">Scophthalmus maximus</name>
    <name type="common">Turbot</name>
    <name type="synonym">Psetta maxima</name>
    <dbReference type="NCBI Taxonomy" id="52904"/>
    <lineage>
        <taxon>Eukaryota</taxon>
        <taxon>Metazoa</taxon>
        <taxon>Chordata</taxon>
        <taxon>Craniata</taxon>
        <taxon>Vertebrata</taxon>
        <taxon>Euteleostomi</taxon>
        <taxon>Actinopterygii</taxon>
        <taxon>Neopterygii</taxon>
        <taxon>Teleostei</taxon>
        <taxon>Neoteleostei</taxon>
        <taxon>Acanthomorphata</taxon>
        <taxon>Carangaria</taxon>
        <taxon>Pleuronectiformes</taxon>
        <taxon>Pleuronectoidei</taxon>
        <taxon>Scophthalmidae</taxon>
        <taxon>Scophthalmus</taxon>
    </lineage>
</organism>
<evidence type="ECO:0000313" key="1">
    <source>
        <dbReference type="EMBL" id="KAF0039577.1"/>
    </source>
</evidence>